<dbReference type="HAMAP" id="MF_00123">
    <property type="entry name" value="Arg_tRNA_synth"/>
    <property type="match status" value="1"/>
</dbReference>
<comment type="catalytic activity">
    <reaction evidence="10 11">
        <text>tRNA(Arg) + L-arginine + ATP = L-arginyl-tRNA(Arg) + AMP + diphosphate</text>
        <dbReference type="Rhea" id="RHEA:20301"/>
        <dbReference type="Rhea" id="RHEA-COMP:9658"/>
        <dbReference type="Rhea" id="RHEA-COMP:9673"/>
        <dbReference type="ChEBI" id="CHEBI:30616"/>
        <dbReference type="ChEBI" id="CHEBI:32682"/>
        <dbReference type="ChEBI" id="CHEBI:33019"/>
        <dbReference type="ChEBI" id="CHEBI:78442"/>
        <dbReference type="ChEBI" id="CHEBI:78513"/>
        <dbReference type="ChEBI" id="CHEBI:456215"/>
        <dbReference type="EC" id="6.1.1.19"/>
    </reaction>
</comment>
<keyword evidence="9 11" id="KW-0030">Aminoacyl-tRNA synthetase</keyword>
<dbReference type="Pfam" id="PF05746">
    <property type="entry name" value="DALR_1"/>
    <property type="match status" value="1"/>
</dbReference>
<dbReference type="SMART" id="SM00836">
    <property type="entry name" value="DALR_1"/>
    <property type="match status" value="1"/>
</dbReference>
<evidence type="ECO:0000256" key="1">
    <source>
        <dbReference type="ARBA" id="ARBA00004496"/>
    </source>
</evidence>
<dbReference type="SUPFAM" id="SSF47323">
    <property type="entry name" value="Anticodon-binding domain of a subclass of class I aminoacyl-tRNA synthetases"/>
    <property type="match status" value="1"/>
</dbReference>
<evidence type="ECO:0000313" key="16">
    <source>
        <dbReference type="Proteomes" id="UP000230214"/>
    </source>
</evidence>
<dbReference type="Gene3D" id="1.10.730.10">
    <property type="entry name" value="Isoleucyl-tRNA Synthetase, Domain 1"/>
    <property type="match status" value="1"/>
</dbReference>
<dbReference type="PRINTS" id="PR01038">
    <property type="entry name" value="TRNASYNTHARG"/>
</dbReference>
<evidence type="ECO:0000256" key="4">
    <source>
        <dbReference type="ARBA" id="ARBA00022490"/>
    </source>
</evidence>
<dbReference type="SMART" id="SM01016">
    <property type="entry name" value="Arg_tRNA_synt_N"/>
    <property type="match status" value="1"/>
</dbReference>
<evidence type="ECO:0000256" key="10">
    <source>
        <dbReference type="ARBA" id="ARBA00049339"/>
    </source>
</evidence>
<dbReference type="GO" id="GO:0005737">
    <property type="term" value="C:cytoplasm"/>
    <property type="evidence" value="ECO:0007669"/>
    <property type="project" value="UniProtKB-SubCell"/>
</dbReference>
<evidence type="ECO:0000313" key="15">
    <source>
        <dbReference type="EMBL" id="PIR43887.1"/>
    </source>
</evidence>
<proteinExistence type="inferred from homology"/>
<dbReference type="Gene3D" id="3.40.50.620">
    <property type="entry name" value="HUPs"/>
    <property type="match status" value="1"/>
</dbReference>
<sequence length="560" mass="63954">MIQREVKEKIKKYLNKQGVEKPVFDVISTKNLSDGDFYTNAALKYASELKITPIDMATDISKYLESPFYTTNISKPGFLNFVLSSLYLSNELNNINKQGSDYAGTPKPLENKVYIVEYSSPNIAKPFSIGHFRSTIIGDVIANLLEFSGKKVIRDNHLGDWGTQFGKLIYAIKTWGNLQEIESSPDPIKLLVDLYVKFHKEAEINPELNKLGRLWFKKLEKGDVEAYELWEKCIDWSLLEFNRIYDLLRVRFDTYIGESKAVPKTVEVLKELEDKKLLKKDKGAGLVYYPNNKYPPLMLVKEDGTTLYSTRDLATDKNRISEYGNNVIIINEVGSDQNLYFEQLYELERMLSWFDHSQRIHVKHGLYSLKDSKMSTRKGNVVWLDDVLHQAVEEAQNLSDDVKNKELATIVGIGALKWNDLKHEAHKDIVFDWNEVLNMNGNSGPYIQYTYARTQSVIAKSPDTIIEPAVSVTNLNTYENTLIRTIVKYPSIVERATVELAPHYICHYLFSLAQAFNSFYNSTPILSSDNKAFRLALTNSTAILLKSGLNLLGITAPNRM</sequence>
<comment type="similarity">
    <text evidence="2 11 12">Belongs to the class-I aminoacyl-tRNA synthetase family.</text>
</comment>
<comment type="subunit">
    <text evidence="3 11">Monomer.</text>
</comment>
<keyword evidence="7 11" id="KW-0067">ATP-binding</keyword>
<dbReference type="Gene3D" id="3.30.1360.70">
    <property type="entry name" value="Arginyl tRNA synthetase N-terminal domain"/>
    <property type="match status" value="1"/>
</dbReference>
<evidence type="ECO:0000256" key="6">
    <source>
        <dbReference type="ARBA" id="ARBA00022741"/>
    </source>
</evidence>
<dbReference type="InterPro" id="IPR008909">
    <property type="entry name" value="DALR_anticod-bd"/>
</dbReference>
<dbReference type="InterPro" id="IPR014729">
    <property type="entry name" value="Rossmann-like_a/b/a_fold"/>
</dbReference>
<gene>
    <name evidence="11" type="primary">argS</name>
    <name evidence="15" type="ORF">COV24_00340</name>
</gene>
<comment type="subcellular location">
    <subcellularLocation>
        <location evidence="1 11">Cytoplasm</location>
    </subcellularLocation>
</comment>
<comment type="caution">
    <text evidence="15">The sequence shown here is derived from an EMBL/GenBank/DDBJ whole genome shotgun (WGS) entry which is preliminary data.</text>
</comment>
<dbReference type="Proteomes" id="UP000230214">
    <property type="component" value="Unassembled WGS sequence"/>
</dbReference>
<dbReference type="InterPro" id="IPR036695">
    <property type="entry name" value="Arg-tRNA-synth_N_sf"/>
</dbReference>
<keyword evidence="4 11" id="KW-0963">Cytoplasm</keyword>
<dbReference type="EMBL" id="PCXU01000005">
    <property type="protein sequence ID" value="PIR43887.1"/>
    <property type="molecule type" value="Genomic_DNA"/>
</dbReference>
<dbReference type="SUPFAM" id="SSF52374">
    <property type="entry name" value="Nucleotidylyl transferase"/>
    <property type="match status" value="1"/>
</dbReference>
<evidence type="ECO:0000256" key="5">
    <source>
        <dbReference type="ARBA" id="ARBA00022598"/>
    </source>
</evidence>
<dbReference type="FunFam" id="3.40.50.620:FF:000116">
    <property type="entry name" value="Arginine--tRNA ligase"/>
    <property type="match status" value="1"/>
</dbReference>
<name>A0A2H0RBN3_UNCKA</name>
<evidence type="ECO:0000256" key="7">
    <source>
        <dbReference type="ARBA" id="ARBA00022840"/>
    </source>
</evidence>
<dbReference type="InterPro" id="IPR009080">
    <property type="entry name" value="tRNAsynth_Ia_anticodon-bd"/>
</dbReference>
<dbReference type="InterPro" id="IPR035684">
    <property type="entry name" value="ArgRS_core"/>
</dbReference>
<dbReference type="FunFam" id="1.10.730.10:FF:000006">
    <property type="entry name" value="Arginyl-tRNA synthetase 2, mitochondrial"/>
    <property type="match status" value="1"/>
</dbReference>
<dbReference type="PANTHER" id="PTHR11956">
    <property type="entry name" value="ARGINYL-TRNA SYNTHETASE"/>
    <property type="match status" value="1"/>
</dbReference>
<evidence type="ECO:0000256" key="2">
    <source>
        <dbReference type="ARBA" id="ARBA00005594"/>
    </source>
</evidence>
<reference evidence="15 16" key="1">
    <citation type="submission" date="2017-09" db="EMBL/GenBank/DDBJ databases">
        <title>Depth-based differentiation of microbial function through sediment-hosted aquifers and enrichment of novel symbionts in the deep terrestrial subsurface.</title>
        <authorList>
            <person name="Probst A.J."/>
            <person name="Ladd B."/>
            <person name="Jarett J.K."/>
            <person name="Geller-Mcgrath D.E."/>
            <person name="Sieber C.M."/>
            <person name="Emerson J.B."/>
            <person name="Anantharaman K."/>
            <person name="Thomas B.C."/>
            <person name="Malmstrom R."/>
            <person name="Stieglmeier M."/>
            <person name="Klingl A."/>
            <person name="Woyke T."/>
            <person name="Ryan C.M."/>
            <person name="Banfield J.F."/>
        </authorList>
    </citation>
    <scope>NUCLEOTIDE SEQUENCE [LARGE SCALE GENOMIC DNA]</scope>
    <source>
        <strain evidence="15">CG10_big_fil_rev_8_21_14_0_10_32_10</strain>
    </source>
</reference>
<evidence type="ECO:0000256" key="8">
    <source>
        <dbReference type="ARBA" id="ARBA00022917"/>
    </source>
</evidence>
<feature type="domain" description="DALR anticodon binding" evidence="13">
    <location>
        <begin position="447"/>
        <end position="560"/>
    </location>
</feature>
<evidence type="ECO:0000256" key="3">
    <source>
        <dbReference type="ARBA" id="ARBA00011245"/>
    </source>
</evidence>
<dbReference type="GO" id="GO:0006420">
    <property type="term" value="P:arginyl-tRNA aminoacylation"/>
    <property type="evidence" value="ECO:0007669"/>
    <property type="project" value="UniProtKB-UniRule"/>
</dbReference>
<dbReference type="GO" id="GO:0005524">
    <property type="term" value="F:ATP binding"/>
    <property type="evidence" value="ECO:0007669"/>
    <property type="project" value="UniProtKB-UniRule"/>
</dbReference>
<dbReference type="SUPFAM" id="SSF55190">
    <property type="entry name" value="Arginyl-tRNA synthetase (ArgRS), N-terminal 'additional' domain"/>
    <property type="match status" value="1"/>
</dbReference>
<keyword evidence="8 11" id="KW-0648">Protein biosynthesis</keyword>
<evidence type="ECO:0000256" key="12">
    <source>
        <dbReference type="RuleBase" id="RU363038"/>
    </source>
</evidence>
<feature type="domain" description="Arginyl tRNA synthetase N-terminal" evidence="14">
    <location>
        <begin position="4"/>
        <end position="83"/>
    </location>
</feature>
<organism evidence="15 16">
    <name type="scientific">candidate division WWE3 bacterium CG10_big_fil_rev_8_21_14_0_10_32_10</name>
    <dbReference type="NCBI Taxonomy" id="1975090"/>
    <lineage>
        <taxon>Bacteria</taxon>
        <taxon>Katanobacteria</taxon>
    </lineage>
</organism>
<dbReference type="Pfam" id="PF03485">
    <property type="entry name" value="Arg_tRNA_synt_N"/>
    <property type="match status" value="1"/>
</dbReference>
<keyword evidence="5 11" id="KW-0436">Ligase</keyword>
<protein>
    <recommendedName>
        <fullName evidence="11">Arginine--tRNA ligase</fullName>
        <ecNumber evidence="11">6.1.1.19</ecNumber>
    </recommendedName>
    <alternativeName>
        <fullName evidence="11">Arginyl-tRNA synthetase</fullName>
        <shortName evidence="11">ArgRS</shortName>
    </alternativeName>
</protein>
<evidence type="ECO:0000256" key="9">
    <source>
        <dbReference type="ARBA" id="ARBA00023146"/>
    </source>
</evidence>
<feature type="short sequence motif" description="'HIGH' region" evidence="11">
    <location>
        <begin position="121"/>
        <end position="131"/>
    </location>
</feature>
<accession>A0A2H0RBN3</accession>
<dbReference type="NCBIfam" id="TIGR00456">
    <property type="entry name" value="argS"/>
    <property type="match status" value="1"/>
</dbReference>
<dbReference type="InterPro" id="IPR005148">
    <property type="entry name" value="Arg-tRNA-synth_N"/>
</dbReference>
<evidence type="ECO:0000259" key="13">
    <source>
        <dbReference type="SMART" id="SM00836"/>
    </source>
</evidence>
<dbReference type="InterPro" id="IPR001278">
    <property type="entry name" value="Arg-tRNA-ligase"/>
</dbReference>
<evidence type="ECO:0000256" key="11">
    <source>
        <dbReference type="HAMAP-Rule" id="MF_00123"/>
    </source>
</evidence>
<dbReference type="AlphaFoldDB" id="A0A2H0RBN3"/>
<keyword evidence="6 11" id="KW-0547">Nucleotide-binding</keyword>
<evidence type="ECO:0000259" key="14">
    <source>
        <dbReference type="SMART" id="SM01016"/>
    </source>
</evidence>
<dbReference type="PANTHER" id="PTHR11956:SF5">
    <property type="entry name" value="ARGININE--TRNA LIGASE, CYTOPLASMIC"/>
    <property type="match status" value="1"/>
</dbReference>
<dbReference type="Pfam" id="PF00750">
    <property type="entry name" value="tRNA-synt_1d"/>
    <property type="match status" value="1"/>
</dbReference>
<dbReference type="EC" id="6.1.1.19" evidence="11"/>
<dbReference type="CDD" id="cd07956">
    <property type="entry name" value="Anticodon_Ia_Arg"/>
    <property type="match status" value="1"/>
</dbReference>
<dbReference type="GO" id="GO:0004814">
    <property type="term" value="F:arginine-tRNA ligase activity"/>
    <property type="evidence" value="ECO:0007669"/>
    <property type="project" value="UniProtKB-UniRule"/>
</dbReference>